<feature type="region of interest" description="Disordered" evidence="1">
    <location>
        <begin position="1"/>
        <end position="30"/>
    </location>
</feature>
<organism evidence="2 3">
    <name type="scientific">Portunus trituberculatus</name>
    <name type="common">Swimming crab</name>
    <name type="synonym">Neptunus trituberculatus</name>
    <dbReference type="NCBI Taxonomy" id="210409"/>
    <lineage>
        <taxon>Eukaryota</taxon>
        <taxon>Metazoa</taxon>
        <taxon>Ecdysozoa</taxon>
        <taxon>Arthropoda</taxon>
        <taxon>Crustacea</taxon>
        <taxon>Multicrustacea</taxon>
        <taxon>Malacostraca</taxon>
        <taxon>Eumalacostraca</taxon>
        <taxon>Eucarida</taxon>
        <taxon>Decapoda</taxon>
        <taxon>Pleocyemata</taxon>
        <taxon>Brachyura</taxon>
        <taxon>Eubrachyura</taxon>
        <taxon>Portunoidea</taxon>
        <taxon>Portunidae</taxon>
        <taxon>Portuninae</taxon>
        <taxon>Portunus</taxon>
    </lineage>
</organism>
<comment type="caution">
    <text evidence="2">The sequence shown here is derived from an EMBL/GenBank/DDBJ whole genome shotgun (WGS) entry which is preliminary data.</text>
</comment>
<gene>
    <name evidence="2" type="ORF">E2C01_088356</name>
</gene>
<protein>
    <submittedName>
        <fullName evidence="2">Uncharacterized protein</fullName>
    </submittedName>
</protein>
<accession>A0A5B7JFR6</accession>
<dbReference type="Proteomes" id="UP000324222">
    <property type="component" value="Unassembled WGS sequence"/>
</dbReference>
<feature type="compositionally biased region" description="Pro residues" evidence="1">
    <location>
        <begin position="1"/>
        <end position="28"/>
    </location>
</feature>
<dbReference type="AlphaFoldDB" id="A0A5B7JFR6"/>
<evidence type="ECO:0000313" key="2">
    <source>
        <dbReference type="EMBL" id="MPC93233.1"/>
    </source>
</evidence>
<reference evidence="2 3" key="1">
    <citation type="submission" date="2019-05" db="EMBL/GenBank/DDBJ databases">
        <title>Another draft genome of Portunus trituberculatus and its Hox gene families provides insights of decapod evolution.</title>
        <authorList>
            <person name="Jeong J.-H."/>
            <person name="Song I."/>
            <person name="Kim S."/>
            <person name="Choi T."/>
            <person name="Kim D."/>
            <person name="Ryu S."/>
            <person name="Kim W."/>
        </authorList>
    </citation>
    <scope>NUCLEOTIDE SEQUENCE [LARGE SCALE GENOMIC DNA]</scope>
    <source>
        <tissue evidence="2">Muscle</tissue>
    </source>
</reference>
<keyword evidence="3" id="KW-1185">Reference proteome</keyword>
<evidence type="ECO:0000313" key="3">
    <source>
        <dbReference type="Proteomes" id="UP000324222"/>
    </source>
</evidence>
<name>A0A5B7JFR6_PORTR</name>
<sequence length="55" mass="5915">MLGHALPPPLPPPPPPSTPPPPPRPSPLPHIMIHTLEQGFSIWGSQEDFQGHLDG</sequence>
<evidence type="ECO:0000256" key="1">
    <source>
        <dbReference type="SAM" id="MobiDB-lite"/>
    </source>
</evidence>
<proteinExistence type="predicted"/>
<dbReference type="EMBL" id="VSRR010094109">
    <property type="protein sequence ID" value="MPC93233.1"/>
    <property type="molecule type" value="Genomic_DNA"/>
</dbReference>